<dbReference type="eggNOG" id="COG4206">
    <property type="taxonomic scope" value="Bacteria"/>
</dbReference>
<dbReference type="GO" id="GO:0009279">
    <property type="term" value="C:cell outer membrane"/>
    <property type="evidence" value="ECO:0007669"/>
    <property type="project" value="UniProtKB-SubCell"/>
</dbReference>
<dbReference type="Gene3D" id="2.170.130.10">
    <property type="entry name" value="TonB-dependent receptor, plug domain"/>
    <property type="match status" value="1"/>
</dbReference>
<keyword evidence="9 13" id="KW-0798">TonB box</keyword>
<dbReference type="KEGG" id="cja:CJA_0283"/>
<dbReference type="eggNOG" id="COG1629">
    <property type="taxonomic scope" value="Bacteria"/>
</dbReference>
<dbReference type="GO" id="GO:0015344">
    <property type="term" value="F:siderophore uptake transmembrane transporter activity"/>
    <property type="evidence" value="ECO:0007669"/>
    <property type="project" value="TreeGrafter"/>
</dbReference>
<keyword evidence="11 12" id="KW-0998">Cell outer membrane</keyword>
<dbReference type="InterPro" id="IPR036942">
    <property type="entry name" value="Beta-barrel_TonB_sf"/>
</dbReference>
<dbReference type="InterPro" id="IPR012910">
    <property type="entry name" value="Plug_dom"/>
</dbReference>
<evidence type="ECO:0000256" key="4">
    <source>
        <dbReference type="ARBA" id="ARBA00022496"/>
    </source>
</evidence>
<keyword evidence="5 12" id="KW-0812">Transmembrane</keyword>
<dbReference type="Gene3D" id="2.40.170.20">
    <property type="entry name" value="TonB-dependent receptor, beta-barrel domain"/>
    <property type="match status" value="1"/>
</dbReference>
<dbReference type="AlphaFoldDB" id="B3PH86"/>
<name>B3PH86_CELJU</name>
<evidence type="ECO:0000256" key="9">
    <source>
        <dbReference type="ARBA" id="ARBA00023077"/>
    </source>
</evidence>
<dbReference type="PANTHER" id="PTHR32552:SF89">
    <property type="entry name" value="CATECHOLATE SIDEROPHORE RECEPTOR FIU"/>
    <property type="match status" value="1"/>
</dbReference>
<feature type="domain" description="TonB-dependent receptor plug" evidence="16">
    <location>
        <begin position="63"/>
        <end position="171"/>
    </location>
</feature>
<evidence type="ECO:0000256" key="1">
    <source>
        <dbReference type="ARBA" id="ARBA00004571"/>
    </source>
</evidence>
<dbReference type="InterPro" id="IPR037066">
    <property type="entry name" value="Plug_dom_sf"/>
</dbReference>
<dbReference type="PANTHER" id="PTHR32552">
    <property type="entry name" value="FERRICHROME IRON RECEPTOR-RELATED"/>
    <property type="match status" value="1"/>
</dbReference>
<keyword evidence="17" id="KW-0675">Receptor</keyword>
<organism evidence="17 18">
    <name type="scientific">Cellvibrio japonicus (strain Ueda107)</name>
    <name type="common">Pseudomonas fluorescens subsp. cellulosa</name>
    <dbReference type="NCBI Taxonomy" id="498211"/>
    <lineage>
        <taxon>Bacteria</taxon>
        <taxon>Pseudomonadati</taxon>
        <taxon>Pseudomonadota</taxon>
        <taxon>Gammaproteobacteria</taxon>
        <taxon>Cellvibrionales</taxon>
        <taxon>Cellvibrionaceae</taxon>
        <taxon>Cellvibrio</taxon>
    </lineage>
</organism>
<keyword evidence="2 12" id="KW-0813">Transport</keyword>
<evidence type="ECO:0000313" key="18">
    <source>
        <dbReference type="Proteomes" id="UP000001036"/>
    </source>
</evidence>
<keyword evidence="3 12" id="KW-1134">Transmembrane beta strand</keyword>
<sequence>MNKHPLAHALATVNHQRYFPQVISSLALALLSLPALAQPGAAGPVEELIVTGTPGGASVRRFDASFAISTVSDEEIQQVAPASTADLLKTIPGVWVESSGGVSGANIFVRGLPSGGDADFVTVAINGLALYPAPTLSFMENSTLFRVDETIARLEGLRGGPNPVYSNGQVGLTTNFILKEGGEETEGTVRYTTSDYELQRIDAVISGKLDQDLYYMIGGYVSSSPGVRDAGFNAEEGHQITINITKILDNGKANIFHRSTDDHGTWYLPVALDVDGIKTGLDASYTQVGQANRLVLVPISGADGEGGSETRWESFDMGEGRGWNGSVTGGAVELNLNNDWTFTDRFSLTKGAANTLGFVPQGAAVSLGSLNGGAAGETVSGAAVAADDLVQQFGPWVVMKDIKAFNNDLSLAKRWENYKLTLGYYTSSWEVDEWWSIGNQKWYRLGHNGEMISPASISDACQGPEVATCSWKYDVDALGDARENAFYIAGETYIGDVTLDAGVRVVNRKTHYAVDHTTDDDGPRDGITDFVASADEDKVSYTAAVNWNFRDDMGVFVRINDGHKYPDFDAYRDFRGDYNNGSDLVIDVSQFELGYKLARDNYSLYATAFSNNTKGQPFCDVGGASCDRLETKAVGVELDGKLFLGDFVLDLNATFQEPEIDNGELAGNQVLRQPTHQVRLTPSYQFAFNNGVEASVYGTLSLISDRYGDNANTNKLDSYTKFDFGVQVSVDNFNVQLAVDNATDELALTESDPRAVGTSANGRYILPRNVKFSVGYNF</sequence>
<dbReference type="InterPro" id="IPR039426">
    <property type="entry name" value="TonB-dep_rcpt-like"/>
</dbReference>
<comment type="subcellular location">
    <subcellularLocation>
        <location evidence="1 12">Cell outer membrane</location>
        <topology evidence="1 12">Multi-pass membrane protein</topology>
    </subcellularLocation>
</comment>
<dbReference type="OrthoDB" id="7386960at2"/>
<dbReference type="RefSeq" id="WP_012485965.1">
    <property type="nucleotide sequence ID" value="NC_010995.1"/>
</dbReference>
<dbReference type="Pfam" id="PF00593">
    <property type="entry name" value="TonB_dep_Rec_b-barrel"/>
    <property type="match status" value="1"/>
</dbReference>
<evidence type="ECO:0000313" key="17">
    <source>
        <dbReference type="EMBL" id="ACE83981.1"/>
    </source>
</evidence>
<evidence type="ECO:0000256" key="11">
    <source>
        <dbReference type="ARBA" id="ARBA00023237"/>
    </source>
</evidence>
<protein>
    <submittedName>
        <fullName evidence="17">TonB-dependent receptor</fullName>
    </submittedName>
</protein>
<keyword evidence="8" id="KW-0406">Ion transport</keyword>
<dbReference type="InterPro" id="IPR000531">
    <property type="entry name" value="Beta-barrel_TonB"/>
</dbReference>
<feature type="chain" id="PRO_5002796602" evidence="14">
    <location>
        <begin position="38"/>
        <end position="778"/>
    </location>
</feature>
<evidence type="ECO:0000256" key="7">
    <source>
        <dbReference type="ARBA" id="ARBA00023004"/>
    </source>
</evidence>
<evidence type="ECO:0000256" key="2">
    <source>
        <dbReference type="ARBA" id="ARBA00022448"/>
    </source>
</evidence>
<dbReference type="PROSITE" id="PS52016">
    <property type="entry name" value="TONB_DEPENDENT_REC_3"/>
    <property type="match status" value="1"/>
</dbReference>
<gene>
    <name evidence="17" type="ordered locus">CJA_0283</name>
</gene>
<dbReference type="Proteomes" id="UP000001036">
    <property type="component" value="Chromosome"/>
</dbReference>
<feature type="signal peptide" evidence="14">
    <location>
        <begin position="1"/>
        <end position="37"/>
    </location>
</feature>
<evidence type="ECO:0000256" key="8">
    <source>
        <dbReference type="ARBA" id="ARBA00023065"/>
    </source>
</evidence>
<dbReference type="HOGENOM" id="CLU_012070_0_0_6"/>
<evidence type="ECO:0000256" key="13">
    <source>
        <dbReference type="RuleBase" id="RU003357"/>
    </source>
</evidence>
<evidence type="ECO:0000256" key="12">
    <source>
        <dbReference type="PROSITE-ProRule" id="PRU01360"/>
    </source>
</evidence>
<feature type="domain" description="TonB-dependent receptor-like beta-barrel" evidence="15">
    <location>
        <begin position="312"/>
        <end position="741"/>
    </location>
</feature>
<evidence type="ECO:0000256" key="14">
    <source>
        <dbReference type="SAM" id="SignalP"/>
    </source>
</evidence>
<keyword evidence="7" id="KW-0408">Iron</keyword>
<evidence type="ECO:0000256" key="3">
    <source>
        <dbReference type="ARBA" id="ARBA00022452"/>
    </source>
</evidence>
<keyword evidence="10 12" id="KW-0472">Membrane</keyword>
<reference evidence="17 18" key="1">
    <citation type="journal article" date="2008" name="J. Bacteriol.">
        <title>Insights into plant cell wall degradation from the genome sequence of the soil bacterium Cellvibrio japonicus.</title>
        <authorList>
            <person name="Deboy R.T."/>
            <person name="Mongodin E.F."/>
            <person name="Fouts D.E."/>
            <person name="Tailford L.E."/>
            <person name="Khouri H."/>
            <person name="Emerson J.B."/>
            <person name="Mohamoud Y."/>
            <person name="Watkins K."/>
            <person name="Henrissat B."/>
            <person name="Gilbert H.J."/>
            <person name="Nelson K.E."/>
        </authorList>
    </citation>
    <scope>NUCLEOTIDE SEQUENCE [LARGE SCALE GENOMIC DNA]</scope>
    <source>
        <strain evidence="17 18">Ueda107</strain>
    </source>
</reference>
<comment type="similarity">
    <text evidence="12 13">Belongs to the TonB-dependent receptor family.</text>
</comment>
<evidence type="ECO:0000259" key="16">
    <source>
        <dbReference type="Pfam" id="PF07715"/>
    </source>
</evidence>
<accession>B3PH86</accession>
<dbReference type="EMBL" id="CP000934">
    <property type="protein sequence ID" value="ACE83981.1"/>
    <property type="molecule type" value="Genomic_DNA"/>
</dbReference>
<evidence type="ECO:0000256" key="10">
    <source>
        <dbReference type="ARBA" id="ARBA00023136"/>
    </source>
</evidence>
<keyword evidence="6 14" id="KW-0732">Signal</keyword>
<dbReference type="STRING" id="498211.CJA_0283"/>
<dbReference type="SUPFAM" id="SSF56935">
    <property type="entry name" value="Porins"/>
    <property type="match status" value="1"/>
</dbReference>
<evidence type="ECO:0000256" key="6">
    <source>
        <dbReference type="ARBA" id="ARBA00022729"/>
    </source>
</evidence>
<keyword evidence="4" id="KW-0410">Iron transport</keyword>
<evidence type="ECO:0000256" key="5">
    <source>
        <dbReference type="ARBA" id="ARBA00022692"/>
    </source>
</evidence>
<keyword evidence="18" id="KW-1185">Reference proteome</keyword>
<proteinExistence type="inferred from homology"/>
<dbReference type="Pfam" id="PF07715">
    <property type="entry name" value="Plug"/>
    <property type="match status" value="1"/>
</dbReference>
<evidence type="ECO:0000259" key="15">
    <source>
        <dbReference type="Pfam" id="PF00593"/>
    </source>
</evidence>